<evidence type="ECO:0000313" key="3">
    <source>
        <dbReference type="Ensembl" id="ENSEBUP00000007666.1"/>
    </source>
</evidence>
<feature type="chain" id="PRO_5034546869" evidence="2">
    <location>
        <begin position="19"/>
        <end position="360"/>
    </location>
</feature>
<protein>
    <submittedName>
        <fullName evidence="3">Uncharacterized protein</fullName>
    </submittedName>
</protein>
<feature type="compositionally biased region" description="Polar residues" evidence="1">
    <location>
        <begin position="237"/>
        <end position="249"/>
    </location>
</feature>
<evidence type="ECO:0000256" key="2">
    <source>
        <dbReference type="SAM" id="SignalP"/>
    </source>
</evidence>
<keyword evidence="4" id="KW-1185">Reference proteome</keyword>
<dbReference type="AlphaFoldDB" id="A0A8C4NKT8"/>
<feature type="region of interest" description="Disordered" evidence="1">
    <location>
        <begin position="227"/>
        <end position="270"/>
    </location>
</feature>
<evidence type="ECO:0000313" key="4">
    <source>
        <dbReference type="Proteomes" id="UP000694388"/>
    </source>
</evidence>
<feature type="signal peptide" evidence="2">
    <location>
        <begin position="1"/>
        <end position="18"/>
    </location>
</feature>
<proteinExistence type="predicted"/>
<sequence>MRPDGAIMFWLWVYRVFGVGMVEEYEEVTERTHRSHPNSRLHSDDMDAAVETDEKLRSTSLLKSAARSVLSMFRTTDPHLQTDKQGSGIAGVNDKKDQPLLKDDSLTTPIPDWSRSKEINKEEEKDGEERRTDGQGEGLEQKLTEEKEVNADWKLQGKHKQGTTGAAEHELETTRGEGRYQLSDQHRKKCCVLPSTSASFRSLALKTCGSTSPKEGRPHEIVQDVLPMQPPDIPSPSLLNPSTLKSRPSNHVGKTFQSESQDETSVSPSLSLFPTRSASLLIKRSENSVSTKNFGTTVATKTEARNGDKISTRTESWEHELLPSQGAPRHSWLLDHMYGGIKFLGFFGFFPPLCCATEPI</sequence>
<name>A0A8C4NKT8_EPTBU</name>
<evidence type="ECO:0000256" key="1">
    <source>
        <dbReference type="SAM" id="MobiDB-lite"/>
    </source>
</evidence>
<reference evidence="3" key="1">
    <citation type="submission" date="2025-08" db="UniProtKB">
        <authorList>
            <consortium name="Ensembl"/>
        </authorList>
    </citation>
    <scope>IDENTIFICATION</scope>
</reference>
<feature type="region of interest" description="Disordered" evidence="1">
    <location>
        <begin position="76"/>
        <end position="176"/>
    </location>
</feature>
<keyword evidence="2" id="KW-0732">Signal</keyword>
<feature type="compositionally biased region" description="Basic and acidic residues" evidence="1">
    <location>
        <begin position="114"/>
        <end position="151"/>
    </location>
</feature>
<feature type="compositionally biased region" description="Polar residues" evidence="1">
    <location>
        <begin position="255"/>
        <end position="270"/>
    </location>
</feature>
<feature type="compositionally biased region" description="Basic and acidic residues" evidence="1">
    <location>
        <begin position="93"/>
        <end position="105"/>
    </location>
</feature>
<dbReference type="Ensembl" id="ENSEBUT00000008155.1">
    <property type="protein sequence ID" value="ENSEBUP00000007666.1"/>
    <property type="gene ID" value="ENSEBUG00000005006.1"/>
</dbReference>
<feature type="compositionally biased region" description="Basic and acidic residues" evidence="1">
    <location>
        <begin position="167"/>
        <end position="176"/>
    </location>
</feature>
<organism evidence="3 4">
    <name type="scientific">Eptatretus burgeri</name>
    <name type="common">Inshore hagfish</name>
    <dbReference type="NCBI Taxonomy" id="7764"/>
    <lineage>
        <taxon>Eukaryota</taxon>
        <taxon>Metazoa</taxon>
        <taxon>Chordata</taxon>
        <taxon>Craniata</taxon>
        <taxon>Vertebrata</taxon>
        <taxon>Cyclostomata</taxon>
        <taxon>Myxini</taxon>
        <taxon>Myxiniformes</taxon>
        <taxon>Myxinidae</taxon>
        <taxon>Eptatretinae</taxon>
        <taxon>Eptatretus</taxon>
    </lineage>
</organism>
<reference evidence="3" key="2">
    <citation type="submission" date="2025-09" db="UniProtKB">
        <authorList>
            <consortium name="Ensembl"/>
        </authorList>
    </citation>
    <scope>IDENTIFICATION</scope>
</reference>
<dbReference type="Proteomes" id="UP000694388">
    <property type="component" value="Unplaced"/>
</dbReference>
<accession>A0A8C4NKT8</accession>